<accession>A0ACC1JYL5</accession>
<feature type="non-terminal residue" evidence="1">
    <location>
        <position position="1"/>
    </location>
</feature>
<evidence type="ECO:0000313" key="2">
    <source>
        <dbReference type="Proteomes" id="UP001140234"/>
    </source>
</evidence>
<protein>
    <submittedName>
        <fullName evidence="1">Uncharacterized protein</fullName>
    </submittedName>
</protein>
<dbReference type="EMBL" id="JANBUJ010000875">
    <property type="protein sequence ID" value="KAJ2769730.1"/>
    <property type="molecule type" value="Genomic_DNA"/>
</dbReference>
<proteinExistence type="predicted"/>
<gene>
    <name evidence="1" type="ORF">IWQ57_002978</name>
</gene>
<reference evidence="1" key="1">
    <citation type="submission" date="2022-07" db="EMBL/GenBank/DDBJ databases">
        <title>Phylogenomic reconstructions and comparative analyses of Kickxellomycotina fungi.</title>
        <authorList>
            <person name="Reynolds N.K."/>
            <person name="Stajich J.E."/>
            <person name="Barry K."/>
            <person name="Grigoriev I.V."/>
            <person name="Crous P."/>
            <person name="Smith M.E."/>
        </authorList>
    </citation>
    <scope>NUCLEOTIDE SEQUENCE</scope>
    <source>
        <strain evidence="1">CBS 109366</strain>
    </source>
</reference>
<organism evidence="1 2">
    <name type="scientific">Coemansia nantahalensis</name>
    <dbReference type="NCBI Taxonomy" id="2789366"/>
    <lineage>
        <taxon>Eukaryota</taxon>
        <taxon>Fungi</taxon>
        <taxon>Fungi incertae sedis</taxon>
        <taxon>Zoopagomycota</taxon>
        <taxon>Kickxellomycotina</taxon>
        <taxon>Kickxellomycetes</taxon>
        <taxon>Kickxellales</taxon>
        <taxon>Kickxellaceae</taxon>
        <taxon>Coemansia</taxon>
    </lineage>
</organism>
<keyword evidence="2" id="KW-1185">Reference proteome</keyword>
<evidence type="ECO:0000313" key="1">
    <source>
        <dbReference type="EMBL" id="KAJ2769730.1"/>
    </source>
</evidence>
<comment type="caution">
    <text evidence="1">The sequence shown here is derived from an EMBL/GenBank/DDBJ whole genome shotgun (WGS) entry which is preliminary data.</text>
</comment>
<dbReference type="Proteomes" id="UP001140234">
    <property type="component" value="Unassembled WGS sequence"/>
</dbReference>
<sequence length="177" mass="19723">QMAGACVLLASKIEENKRSFKEIAQACSLVAAKGNAHEASQSLKSWERLLPRQEIVLLENCCFDLDITHPYCFIDTLAQEFAIPVVIAKAATAHINDALRSTVCLRFRPEVAAAAALYLAIAVHRYDFCHALSDSRFVDLPPAADADVEACLMQMLAFYRREADAERDLARRNRPRT</sequence>
<name>A0ACC1JYL5_9FUNG</name>